<protein>
    <recommendedName>
        <fullName evidence="5">Extra-cytoplasmic solute receptor</fullName>
    </recommendedName>
</protein>
<dbReference type="Gene3D" id="3.40.190.10">
    <property type="entry name" value="Periplasmic binding protein-like II"/>
    <property type="match status" value="1"/>
</dbReference>
<dbReference type="AlphaFoldDB" id="K2M811"/>
<gene>
    <name evidence="3" type="ORF">NA2_13130</name>
</gene>
<comment type="similarity">
    <text evidence="1">Belongs to the UPF0065 (bug) family.</text>
</comment>
<sequence>MRKIKVLTAAFGVISMAMFGTAAEAQNYPDRPVTMIVPWAPGGAADIIARLVAEPMGKALGQPVVIENRPGAGGTVGSAVVAKADPDGYTILMGNVASEAIAPAFYADTIPYKVLEDFAPVTQLIQQPSVLLVSKDFEFDNVKDLMAFAKENPGELYATPGVGNSPYLTFELIKDNYDVDMENVPYDSGAEVNNALNAGDVQIAINNLPEAIKAIQAGIAKPVAVTAAERNPLLPDVPTFVESGGDKIVAISWQGIFAPAGTPDAIVQKLYEATAAALKDENVVQRNKELGSVPVGSTPEEFKAFVASEIENWAYMVKLAGASAPK</sequence>
<dbReference type="STRING" id="391937.NA2_13130"/>
<dbReference type="CDD" id="cd07012">
    <property type="entry name" value="PBP2_Bug_TTT"/>
    <property type="match status" value="1"/>
</dbReference>
<dbReference type="Gene3D" id="3.40.190.150">
    <property type="entry name" value="Bordetella uptake gene, domain 1"/>
    <property type="match status" value="1"/>
</dbReference>
<evidence type="ECO:0000313" key="4">
    <source>
        <dbReference type="Proteomes" id="UP000006786"/>
    </source>
</evidence>
<comment type="caution">
    <text evidence="3">The sequence shown here is derived from an EMBL/GenBank/DDBJ whole genome shotgun (WGS) entry which is preliminary data.</text>
</comment>
<organism evidence="3 4">
    <name type="scientific">Nitratireductor pacificus pht-3B</name>
    <dbReference type="NCBI Taxonomy" id="391937"/>
    <lineage>
        <taxon>Bacteria</taxon>
        <taxon>Pseudomonadati</taxon>
        <taxon>Pseudomonadota</taxon>
        <taxon>Alphaproteobacteria</taxon>
        <taxon>Hyphomicrobiales</taxon>
        <taxon>Phyllobacteriaceae</taxon>
        <taxon>Nitratireductor</taxon>
    </lineage>
</organism>
<name>K2M811_9HYPH</name>
<proteinExistence type="inferred from homology"/>
<evidence type="ECO:0000256" key="2">
    <source>
        <dbReference type="SAM" id="SignalP"/>
    </source>
</evidence>
<dbReference type="PANTHER" id="PTHR42928:SF5">
    <property type="entry name" value="BLR1237 PROTEIN"/>
    <property type="match status" value="1"/>
</dbReference>
<dbReference type="EMBL" id="AMRM01000014">
    <property type="protein sequence ID" value="EKF18341.1"/>
    <property type="molecule type" value="Genomic_DNA"/>
</dbReference>
<dbReference type="OrthoDB" id="8443386at2"/>
<dbReference type="PATRIC" id="fig|391937.3.peg.2694"/>
<reference evidence="3 4" key="1">
    <citation type="journal article" date="2012" name="J. Bacteriol.">
        <title>Genome Sequence of Nitratireductor pacificus Type Strain pht-3B.</title>
        <authorList>
            <person name="Lai Q."/>
            <person name="Li G."/>
            <person name="Shao Z."/>
        </authorList>
    </citation>
    <scope>NUCLEOTIDE SEQUENCE [LARGE SCALE GENOMIC DNA]</scope>
    <source>
        <strain evidence="4">pht-3B</strain>
    </source>
</reference>
<evidence type="ECO:0000256" key="1">
    <source>
        <dbReference type="ARBA" id="ARBA00006987"/>
    </source>
</evidence>
<dbReference type="Proteomes" id="UP000006786">
    <property type="component" value="Unassembled WGS sequence"/>
</dbReference>
<feature type="chain" id="PRO_5003861035" description="Extra-cytoplasmic solute receptor" evidence="2">
    <location>
        <begin position="23"/>
        <end position="326"/>
    </location>
</feature>
<dbReference type="SUPFAM" id="SSF53850">
    <property type="entry name" value="Periplasmic binding protein-like II"/>
    <property type="match status" value="1"/>
</dbReference>
<dbReference type="Pfam" id="PF03401">
    <property type="entry name" value="TctC"/>
    <property type="match status" value="1"/>
</dbReference>
<dbReference type="InterPro" id="IPR005064">
    <property type="entry name" value="BUG"/>
</dbReference>
<evidence type="ECO:0008006" key="5">
    <source>
        <dbReference type="Google" id="ProtNLM"/>
    </source>
</evidence>
<evidence type="ECO:0000313" key="3">
    <source>
        <dbReference type="EMBL" id="EKF18341.1"/>
    </source>
</evidence>
<dbReference type="InterPro" id="IPR042100">
    <property type="entry name" value="Bug_dom1"/>
</dbReference>
<keyword evidence="2" id="KW-0732">Signal</keyword>
<accession>K2M811</accession>
<keyword evidence="4" id="KW-1185">Reference proteome</keyword>
<dbReference type="eggNOG" id="COG3181">
    <property type="taxonomic scope" value="Bacteria"/>
</dbReference>
<feature type="signal peptide" evidence="2">
    <location>
        <begin position="1"/>
        <end position="22"/>
    </location>
</feature>
<dbReference type="PIRSF" id="PIRSF017082">
    <property type="entry name" value="YflP"/>
    <property type="match status" value="1"/>
</dbReference>
<dbReference type="PANTHER" id="PTHR42928">
    <property type="entry name" value="TRICARBOXYLATE-BINDING PROTEIN"/>
    <property type="match status" value="1"/>
</dbReference>